<dbReference type="AlphaFoldDB" id="A0A9X0CL56"/>
<dbReference type="FunFam" id="2.110.10.10:FF:000048">
    <property type="entry name" value="Predicted protein"/>
    <property type="match status" value="1"/>
</dbReference>
<keyword evidence="2" id="KW-0645">Protease</keyword>
<dbReference type="GO" id="GO:0008237">
    <property type="term" value="F:metallopeptidase activity"/>
    <property type="evidence" value="ECO:0007669"/>
    <property type="project" value="UniProtKB-KW"/>
</dbReference>
<dbReference type="Proteomes" id="UP001163046">
    <property type="component" value="Unassembled WGS sequence"/>
</dbReference>
<evidence type="ECO:0000256" key="9">
    <source>
        <dbReference type="ARBA" id="ARBA00023157"/>
    </source>
</evidence>
<dbReference type="Gene3D" id="3.40.390.10">
    <property type="entry name" value="Collagenase (Catalytic Domain)"/>
    <property type="match status" value="1"/>
</dbReference>
<proteinExistence type="inferred from homology"/>
<dbReference type="Gene3D" id="2.110.10.10">
    <property type="entry name" value="Hemopexin-like domain"/>
    <property type="match status" value="4"/>
</dbReference>
<feature type="repeat" description="Hemopexin" evidence="10">
    <location>
        <begin position="550"/>
        <end position="597"/>
    </location>
</feature>
<evidence type="ECO:0000313" key="14">
    <source>
        <dbReference type="Proteomes" id="UP001163046"/>
    </source>
</evidence>
<feature type="repeat" description="Hemopexin" evidence="10">
    <location>
        <begin position="598"/>
        <end position="645"/>
    </location>
</feature>
<keyword evidence="8" id="KW-0482">Metalloprotease</keyword>
<dbReference type="SMART" id="SM00120">
    <property type="entry name" value="HX"/>
    <property type="match status" value="8"/>
</dbReference>
<dbReference type="PANTHER" id="PTHR47466">
    <property type="match status" value="1"/>
</dbReference>
<dbReference type="InterPro" id="IPR018487">
    <property type="entry name" value="Hemopexin-like_repeat"/>
</dbReference>
<keyword evidence="6" id="KW-0378">Hydrolase</keyword>
<keyword evidence="9" id="KW-1015">Disulfide bond</keyword>
<evidence type="ECO:0000256" key="1">
    <source>
        <dbReference type="ARBA" id="ARBA00008721"/>
    </source>
</evidence>
<evidence type="ECO:0000256" key="3">
    <source>
        <dbReference type="ARBA" id="ARBA00022723"/>
    </source>
</evidence>
<evidence type="ECO:0000256" key="11">
    <source>
        <dbReference type="SAM" id="SignalP"/>
    </source>
</evidence>
<name>A0A9X0CL56_9CNID</name>
<feature type="domain" description="Peptidase M43 pregnancy-associated plasma-A" evidence="12">
    <location>
        <begin position="205"/>
        <end position="294"/>
    </location>
</feature>
<evidence type="ECO:0000259" key="12">
    <source>
        <dbReference type="Pfam" id="PF05572"/>
    </source>
</evidence>
<protein>
    <recommendedName>
        <fullName evidence="12">Peptidase M43 pregnancy-associated plasma-A domain-containing protein</fullName>
    </recommendedName>
</protein>
<dbReference type="PANTHER" id="PTHR47466:SF1">
    <property type="entry name" value="METALLOPROTEASE MEP1 (AFU_ORTHOLOGUE AFUA_1G07730)-RELATED"/>
    <property type="match status" value="1"/>
</dbReference>
<feature type="repeat" description="Hemopexin" evidence="10">
    <location>
        <begin position="356"/>
        <end position="403"/>
    </location>
</feature>
<dbReference type="SUPFAM" id="SSF50923">
    <property type="entry name" value="Hemopexin-like domain"/>
    <property type="match status" value="3"/>
</dbReference>
<sequence>MKFLKLLHLSLLATFLVLYSQGETAILKPICGVDDSKEDRPKSPASPYVPEVESILIQNAIQRQDIDAYNALFNSKMKCKEQYLVPIAWHVIYDSQGRGNVSDAMLEDQVRVLNKAFSDSPFRFVTLSVDRTNNEDWFNNCRLKRYFIRRALGISPATTLNIYTCQFRNPAMIGDATWPWRDRESSTSHGVAVHYNTLPGGGMVTLNLGDNAVHEIGHYFGLFHVCEGGCNEEDDEVSDTPRCADYTYVCTDQSVDSCKSHSGLDPIHNYMGYMEDACMYEFTPGQITKMEQNVKKYRPTLMKNIYRPCTIDAVFRWSNGLVYFFLGSNYYRYNENTPGLDPGFPRAISDHWKGVPSSINGVFRYTNGLTYFFKGNQYYRFNDTSLSVDTGYPRLISDYWVGVPNDIDDVISYSNGFTYFFKGTQYYRFNPRTQSVDPGYPHSVSSYWKGVPSNMEGALPWYNGGVYVFKDTQNWLFLHGDQSTSVPSSYPKSITQWWSSEPDLTGYTAFRHLNGYTFFFKGNSYWRYNDQSYQVEIGYPRALAAWGGVPADVDAAFLWSDGFAYFFKGKLYFRYDSGQEKVQDGYPRDISSFWKGIPDSVDAAFRYTNGITYFFKGSHYYRFNDTTEAVDPGYPRTIASFWKGVPDNLDTVLSARNGHTYFFKENLFYRFNHTAGQVDAGYPKTIVLWREYFNSLKKKINRLNNPLGVKINLKSSC</sequence>
<comment type="similarity">
    <text evidence="1">Belongs to the peptidase M43B family.</text>
</comment>
<dbReference type="Pfam" id="PF00045">
    <property type="entry name" value="Hemopexin"/>
    <property type="match status" value="7"/>
</dbReference>
<dbReference type="InterPro" id="IPR008754">
    <property type="entry name" value="Peptidase_M43"/>
</dbReference>
<dbReference type="InterPro" id="IPR018486">
    <property type="entry name" value="Hemopexin_CS"/>
</dbReference>
<evidence type="ECO:0000256" key="10">
    <source>
        <dbReference type="PROSITE-ProRule" id="PRU01011"/>
    </source>
</evidence>
<feature type="repeat" description="Hemopexin" evidence="10">
    <location>
        <begin position="646"/>
        <end position="693"/>
    </location>
</feature>
<dbReference type="PROSITE" id="PS51642">
    <property type="entry name" value="HEMOPEXIN_2"/>
    <property type="match status" value="8"/>
</dbReference>
<evidence type="ECO:0000313" key="13">
    <source>
        <dbReference type="EMBL" id="KAJ7356212.1"/>
    </source>
</evidence>
<keyword evidence="3" id="KW-0479">Metal-binding</keyword>
<evidence type="ECO:0000256" key="6">
    <source>
        <dbReference type="ARBA" id="ARBA00022801"/>
    </source>
</evidence>
<evidence type="ECO:0000256" key="5">
    <source>
        <dbReference type="ARBA" id="ARBA00022737"/>
    </source>
</evidence>
<reference evidence="13" key="1">
    <citation type="submission" date="2023-01" db="EMBL/GenBank/DDBJ databases">
        <title>Genome assembly of the deep-sea coral Lophelia pertusa.</title>
        <authorList>
            <person name="Herrera S."/>
            <person name="Cordes E."/>
        </authorList>
    </citation>
    <scope>NUCLEOTIDE SEQUENCE</scope>
    <source>
        <strain evidence="13">USNM1676648</strain>
        <tissue evidence="13">Polyp</tissue>
    </source>
</reference>
<dbReference type="InterPro" id="IPR036375">
    <property type="entry name" value="Hemopexin-like_dom_sf"/>
</dbReference>
<feature type="repeat" description="Hemopexin" evidence="10">
    <location>
        <begin position="502"/>
        <end position="549"/>
    </location>
</feature>
<dbReference type="PROSITE" id="PS00024">
    <property type="entry name" value="HEMOPEXIN"/>
    <property type="match status" value="2"/>
</dbReference>
<dbReference type="GO" id="GO:0046872">
    <property type="term" value="F:metal ion binding"/>
    <property type="evidence" value="ECO:0007669"/>
    <property type="project" value="UniProtKB-KW"/>
</dbReference>
<accession>A0A9X0CL56</accession>
<feature type="repeat" description="Hemopexin" evidence="10">
    <location>
        <begin position="452"/>
        <end position="501"/>
    </location>
</feature>
<keyword evidence="5" id="KW-0677">Repeat</keyword>
<feature type="repeat" description="Hemopexin" evidence="10">
    <location>
        <begin position="308"/>
        <end position="355"/>
    </location>
</feature>
<dbReference type="OrthoDB" id="5967392at2759"/>
<dbReference type="InterPro" id="IPR024079">
    <property type="entry name" value="MetalloPept_cat_dom_sf"/>
</dbReference>
<feature type="repeat" description="Hemopexin" evidence="10">
    <location>
        <begin position="404"/>
        <end position="451"/>
    </location>
</feature>
<comment type="caution">
    <text evidence="13">The sequence shown here is derived from an EMBL/GenBank/DDBJ whole genome shotgun (WGS) entry which is preliminary data.</text>
</comment>
<evidence type="ECO:0000256" key="2">
    <source>
        <dbReference type="ARBA" id="ARBA00022670"/>
    </source>
</evidence>
<keyword evidence="7" id="KW-0862">Zinc</keyword>
<dbReference type="GO" id="GO:0006508">
    <property type="term" value="P:proteolysis"/>
    <property type="evidence" value="ECO:0007669"/>
    <property type="project" value="UniProtKB-KW"/>
</dbReference>
<evidence type="ECO:0000256" key="4">
    <source>
        <dbReference type="ARBA" id="ARBA00022729"/>
    </source>
</evidence>
<dbReference type="CDD" id="cd00094">
    <property type="entry name" value="HX"/>
    <property type="match status" value="2"/>
</dbReference>
<keyword evidence="14" id="KW-1185">Reference proteome</keyword>
<dbReference type="InterPro" id="IPR000585">
    <property type="entry name" value="Hemopexin-like_dom"/>
</dbReference>
<feature type="chain" id="PRO_5040936154" description="Peptidase M43 pregnancy-associated plasma-A domain-containing protein" evidence="11">
    <location>
        <begin position="23"/>
        <end position="717"/>
    </location>
</feature>
<feature type="signal peptide" evidence="11">
    <location>
        <begin position="1"/>
        <end position="22"/>
    </location>
</feature>
<gene>
    <name evidence="13" type="ORF">OS493_025964</name>
</gene>
<evidence type="ECO:0000256" key="7">
    <source>
        <dbReference type="ARBA" id="ARBA00022833"/>
    </source>
</evidence>
<evidence type="ECO:0000256" key="8">
    <source>
        <dbReference type="ARBA" id="ARBA00023049"/>
    </source>
</evidence>
<dbReference type="SUPFAM" id="SSF55486">
    <property type="entry name" value="Metalloproteases ('zincins'), catalytic domain"/>
    <property type="match status" value="1"/>
</dbReference>
<keyword evidence="4 11" id="KW-0732">Signal</keyword>
<dbReference type="CDD" id="cd04275">
    <property type="entry name" value="ZnMc_pappalysin_like"/>
    <property type="match status" value="1"/>
</dbReference>
<dbReference type="Pfam" id="PF05572">
    <property type="entry name" value="Peptidase_M43"/>
    <property type="match status" value="1"/>
</dbReference>
<dbReference type="EMBL" id="MU827323">
    <property type="protein sequence ID" value="KAJ7356212.1"/>
    <property type="molecule type" value="Genomic_DNA"/>
</dbReference>
<organism evidence="13 14">
    <name type="scientific">Desmophyllum pertusum</name>
    <dbReference type="NCBI Taxonomy" id="174260"/>
    <lineage>
        <taxon>Eukaryota</taxon>
        <taxon>Metazoa</taxon>
        <taxon>Cnidaria</taxon>
        <taxon>Anthozoa</taxon>
        <taxon>Hexacorallia</taxon>
        <taxon>Scleractinia</taxon>
        <taxon>Caryophylliina</taxon>
        <taxon>Caryophylliidae</taxon>
        <taxon>Desmophyllum</taxon>
    </lineage>
</organism>